<name>A0ABU2RZZ9_9ACTN</name>
<accession>A0ABU2RZZ9</accession>
<sequence>MSTKSKAKGTKAETEVVRYLRQWWPAAERRALSGNKDKGDVAGIPGVVVEVKAAATQQLTAWKRETEQERINAAALTGVLVVKRPRKPVKEWDAYLPVEQIEDKLDVDGGVEWVRMDLALAAALLLTLGH</sequence>
<reference evidence="2" key="1">
    <citation type="submission" date="2023-07" db="EMBL/GenBank/DDBJ databases">
        <title>30 novel species of actinomycetes from the DSMZ collection.</title>
        <authorList>
            <person name="Nouioui I."/>
        </authorList>
    </citation>
    <scope>NUCLEOTIDE SEQUENCE [LARGE SCALE GENOMIC DNA]</scope>
    <source>
        <strain evidence="2">DSM 41886</strain>
    </source>
</reference>
<dbReference type="RefSeq" id="WP_311616779.1">
    <property type="nucleotide sequence ID" value="NZ_JAVREV010000003.1"/>
</dbReference>
<comment type="caution">
    <text evidence="1">The sequence shown here is derived from an EMBL/GenBank/DDBJ whole genome shotgun (WGS) entry which is preliminary data.</text>
</comment>
<organism evidence="1 2">
    <name type="scientific">Streptomyces johnsoniae</name>
    <dbReference type="NCBI Taxonomy" id="3075532"/>
    <lineage>
        <taxon>Bacteria</taxon>
        <taxon>Bacillati</taxon>
        <taxon>Actinomycetota</taxon>
        <taxon>Actinomycetes</taxon>
        <taxon>Kitasatosporales</taxon>
        <taxon>Streptomycetaceae</taxon>
        <taxon>Streptomyces</taxon>
    </lineage>
</organism>
<evidence type="ECO:0000313" key="1">
    <source>
        <dbReference type="EMBL" id="MDT0442343.1"/>
    </source>
</evidence>
<gene>
    <name evidence="1" type="ORF">RM779_06995</name>
</gene>
<protein>
    <recommendedName>
        <fullName evidence="3">Holliday junction resolvase</fullName>
    </recommendedName>
</protein>
<proteinExistence type="predicted"/>
<evidence type="ECO:0008006" key="3">
    <source>
        <dbReference type="Google" id="ProtNLM"/>
    </source>
</evidence>
<evidence type="ECO:0000313" key="2">
    <source>
        <dbReference type="Proteomes" id="UP001183615"/>
    </source>
</evidence>
<keyword evidence="2" id="KW-1185">Reference proteome</keyword>
<dbReference type="EMBL" id="JAVREV010000003">
    <property type="protein sequence ID" value="MDT0442343.1"/>
    <property type="molecule type" value="Genomic_DNA"/>
</dbReference>
<dbReference type="Proteomes" id="UP001183615">
    <property type="component" value="Unassembled WGS sequence"/>
</dbReference>